<dbReference type="Pfam" id="PF01777">
    <property type="entry name" value="Ribosomal_L27e"/>
    <property type="match status" value="1"/>
</dbReference>
<gene>
    <name evidence="1" type="ORF">U0070_001465</name>
</gene>
<proteinExistence type="predicted"/>
<dbReference type="Proteomes" id="UP001488838">
    <property type="component" value="Unassembled WGS sequence"/>
</dbReference>
<comment type="caution">
    <text evidence="1">The sequence shown here is derived from an EMBL/GenBank/DDBJ whole genome shotgun (WGS) entry which is preliminary data.</text>
</comment>
<dbReference type="AlphaFoldDB" id="A0AAW0HA90"/>
<keyword evidence="2" id="KW-1185">Reference proteome</keyword>
<reference evidence="1 2" key="1">
    <citation type="journal article" date="2023" name="bioRxiv">
        <title>Conserved and derived expression patterns and positive selection on dental genes reveal complex evolutionary context of ever-growing rodent molars.</title>
        <authorList>
            <person name="Calamari Z.T."/>
            <person name="Song A."/>
            <person name="Cohen E."/>
            <person name="Akter M."/>
            <person name="Roy R.D."/>
            <person name="Hallikas O."/>
            <person name="Christensen M.M."/>
            <person name="Li P."/>
            <person name="Marangoni P."/>
            <person name="Jernvall J."/>
            <person name="Klein O.D."/>
        </authorList>
    </citation>
    <scope>NUCLEOTIDE SEQUENCE [LARGE SCALE GENOMIC DNA]</scope>
    <source>
        <strain evidence="1">V071</strain>
    </source>
</reference>
<dbReference type="GO" id="GO:0006412">
    <property type="term" value="P:translation"/>
    <property type="evidence" value="ECO:0007669"/>
    <property type="project" value="InterPro"/>
</dbReference>
<protein>
    <submittedName>
        <fullName evidence="1">Uncharacterized protein</fullName>
    </submittedName>
</protein>
<dbReference type="EMBL" id="JBBHLL010000603">
    <property type="protein sequence ID" value="KAK7799578.1"/>
    <property type="molecule type" value="Genomic_DNA"/>
</dbReference>
<evidence type="ECO:0000313" key="1">
    <source>
        <dbReference type="EMBL" id="KAK7799578.1"/>
    </source>
</evidence>
<organism evidence="1 2">
    <name type="scientific">Myodes glareolus</name>
    <name type="common">Bank vole</name>
    <name type="synonym">Clethrionomys glareolus</name>
    <dbReference type="NCBI Taxonomy" id="447135"/>
    <lineage>
        <taxon>Eukaryota</taxon>
        <taxon>Metazoa</taxon>
        <taxon>Chordata</taxon>
        <taxon>Craniata</taxon>
        <taxon>Vertebrata</taxon>
        <taxon>Euteleostomi</taxon>
        <taxon>Mammalia</taxon>
        <taxon>Eutheria</taxon>
        <taxon>Euarchontoglires</taxon>
        <taxon>Glires</taxon>
        <taxon>Rodentia</taxon>
        <taxon>Myomorpha</taxon>
        <taxon>Muroidea</taxon>
        <taxon>Cricetidae</taxon>
        <taxon>Arvicolinae</taxon>
        <taxon>Myodes</taxon>
    </lineage>
</organism>
<dbReference type="InterPro" id="IPR038655">
    <property type="entry name" value="Ribosomal_eL27_sf"/>
</dbReference>
<dbReference type="GO" id="GO:0003735">
    <property type="term" value="F:structural constituent of ribosome"/>
    <property type="evidence" value="ECO:0007669"/>
    <property type="project" value="InterPro"/>
</dbReference>
<sequence>MDKSMKPGKVLLVLVGATRTGFSAIIRKNIVTAAPGKKRIARLSKIKSFVKVYSFNHPVPTVLSSVDNPMDTTAANEDVLQTRNKDPPRTELLSSHSVIAVMASVTEGHLQLGKIVESLPDSKIPSNSTSRTVILVEQMFTYQMLLMKIKKGL</sequence>
<evidence type="ECO:0000313" key="2">
    <source>
        <dbReference type="Proteomes" id="UP001488838"/>
    </source>
</evidence>
<dbReference type="Gene3D" id="2.30.30.770">
    <property type="match status" value="1"/>
</dbReference>
<dbReference type="GO" id="GO:0005840">
    <property type="term" value="C:ribosome"/>
    <property type="evidence" value="ECO:0007669"/>
    <property type="project" value="InterPro"/>
</dbReference>
<name>A0AAW0HA90_MYOGA</name>
<dbReference type="InterPro" id="IPR001141">
    <property type="entry name" value="Ribosomal_eL27"/>
</dbReference>
<accession>A0AAW0HA90</accession>